<keyword evidence="4" id="KW-1185">Reference proteome</keyword>
<proteinExistence type="predicted"/>
<sequence>MSDRFFALFLFSLGLLYGITALQITVPIAYDPLGPKPLPLILAILHTGLALLVILRPEKKLLQHQSLPRKVFFLLAIMLFYQATWMALGFLLSTTISLYLLSQLFNCSWMQGLMTSLVTAVIGYALFNFILQIPLPLGTLFSYGSS</sequence>
<keyword evidence="1" id="KW-1133">Transmembrane helix</keyword>
<gene>
    <name evidence="3" type="ORF">SAMN05660420_03129</name>
</gene>
<feature type="transmembrane region" description="Helical" evidence="1">
    <location>
        <begin position="37"/>
        <end position="55"/>
    </location>
</feature>
<feature type="transmembrane region" description="Helical" evidence="1">
    <location>
        <begin position="113"/>
        <end position="131"/>
    </location>
</feature>
<accession>A0A1H4DXE9</accession>
<keyword evidence="1" id="KW-0472">Membrane</keyword>
<evidence type="ECO:0000313" key="4">
    <source>
        <dbReference type="Proteomes" id="UP000199409"/>
    </source>
</evidence>
<evidence type="ECO:0000259" key="2">
    <source>
        <dbReference type="Pfam" id="PF07331"/>
    </source>
</evidence>
<dbReference type="EMBL" id="FNQN01000012">
    <property type="protein sequence ID" value="SEA77266.1"/>
    <property type="molecule type" value="Genomic_DNA"/>
</dbReference>
<feature type="domain" description="DUF1468" evidence="2">
    <location>
        <begin position="6"/>
        <end position="136"/>
    </location>
</feature>
<name>A0A1H4DXE9_9BACT</name>
<dbReference type="STRING" id="37625.SAMN05660420_03129"/>
<dbReference type="RefSeq" id="WP_092350545.1">
    <property type="nucleotide sequence ID" value="NZ_FNQN01000012.1"/>
</dbReference>
<dbReference type="Pfam" id="PF07331">
    <property type="entry name" value="TctB"/>
    <property type="match status" value="1"/>
</dbReference>
<dbReference type="AlphaFoldDB" id="A0A1H4DXE9"/>
<keyword evidence="1" id="KW-0812">Transmembrane</keyword>
<evidence type="ECO:0000256" key="1">
    <source>
        <dbReference type="SAM" id="Phobius"/>
    </source>
</evidence>
<reference evidence="3 4" key="1">
    <citation type="submission" date="2016-10" db="EMBL/GenBank/DDBJ databases">
        <authorList>
            <person name="de Groot N.N."/>
        </authorList>
    </citation>
    <scope>NUCLEOTIDE SEQUENCE [LARGE SCALE GENOMIC DNA]</scope>
    <source>
        <strain evidence="3 4">DSM 7343</strain>
    </source>
</reference>
<protein>
    <submittedName>
        <fullName evidence="3">Putative tricarboxylic transport membrane protein</fullName>
    </submittedName>
</protein>
<dbReference type="Proteomes" id="UP000199409">
    <property type="component" value="Unassembled WGS sequence"/>
</dbReference>
<organism evidence="3 4">
    <name type="scientific">Desulfuromusa kysingii</name>
    <dbReference type="NCBI Taxonomy" id="37625"/>
    <lineage>
        <taxon>Bacteria</taxon>
        <taxon>Pseudomonadati</taxon>
        <taxon>Thermodesulfobacteriota</taxon>
        <taxon>Desulfuromonadia</taxon>
        <taxon>Desulfuromonadales</taxon>
        <taxon>Geopsychrobacteraceae</taxon>
        <taxon>Desulfuromusa</taxon>
    </lineage>
</organism>
<dbReference type="InterPro" id="IPR009936">
    <property type="entry name" value="DUF1468"/>
</dbReference>
<feature type="transmembrane region" description="Helical" evidence="1">
    <location>
        <begin position="71"/>
        <end position="101"/>
    </location>
</feature>
<dbReference type="OrthoDB" id="5519430at2"/>
<evidence type="ECO:0000313" key="3">
    <source>
        <dbReference type="EMBL" id="SEA77266.1"/>
    </source>
</evidence>